<evidence type="ECO:0000313" key="4">
    <source>
        <dbReference type="EMBL" id="KAF8752586.1"/>
    </source>
</evidence>
<dbReference type="Proteomes" id="UP000614334">
    <property type="component" value="Unassembled WGS sequence"/>
</dbReference>
<dbReference type="Pfam" id="PF10250">
    <property type="entry name" value="O-FucT"/>
    <property type="match status" value="1"/>
</dbReference>
<keyword evidence="2" id="KW-0294">Fucose metabolism</keyword>
<evidence type="ECO:0000313" key="5">
    <source>
        <dbReference type="Proteomes" id="UP000614334"/>
    </source>
</evidence>
<dbReference type="InterPro" id="IPR019378">
    <property type="entry name" value="GDP-Fuc_O-FucTrfase"/>
</dbReference>
<organism evidence="4 5">
    <name type="scientific">Rhizoctonia solani</name>
    <dbReference type="NCBI Taxonomy" id="456999"/>
    <lineage>
        <taxon>Eukaryota</taxon>
        <taxon>Fungi</taxon>
        <taxon>Dikarya</taxon>
        <taxon>Basidiomycota</taxon>
        <taxon>Agaricomycotina</taxon>
        <taxon>Agaricomycetes</taxon>
        <taxon>Cantharellales</taxon>
        <taxon>Ceratobasidiaceae</taxon>
        <taxon>Rhizoctonia</taxon>
    </lineage>
</organism>
<dbReference type="GO" id="GO:0016740">
    <property type="term" value="F:transferase activity"/>
    <property type="evidence" value="ECO:0007669"/>
    <property type="project" value="UniProtKB-KW"/>
</dbReference>
<gene>
    <name evidence="4" type="ORF">RHS01_07686</name>
</gene>
<proteinExistence type="predicted"/>
<evidence type="ECO:0000256" key="3">
    <source>
        <dbReference type="ARBA" id="ARBA00023277"/>
    </source>
</evidence>
<protein>
    <submittedName>
        <fullName evidence="4">Uncharacterized protein</fullName>
    </submittedName>
</protein>
<accession>A0A8H7M2R1</accession>
<reference evidence="4" key="1">
    <citation type="submission" date="2020-09" db="EMBL/GenBank/DDBJ databases">
        <title>Comparative genome analyses of four rice-infecting Rhizoctonia solani isolates reveal extensive enrichment of homogalacturonan modification genes.</title>
        <authorList>
            <person name="Lee D.-Y."/>
            <person name="Jeon J."/>
            <person name="Kim K.-T."/>
            <person name="Cheong K."/>
            <person name="Song H."/>
            <person name="Choi G."/>
            <person name="Ko J."/>
            <person name="Opiyo S.O."/>
            <person name="Zuo S."/>
            <person name="Madhav S."/>
            <person name="Lee Y.-H."/>
            <person name="Wang G.-L."/>
        </authorList>
    </citation>
    <scope>NUCLEOTIDE SEQUENCE</scope>
    <source>
        <strain evidence="4">AG1-IA B2</strain>
    </source>
</reference>
<evidence type="ECO:0000256" key="1">
    <source>
        <dbReference type="ARBA" id="ARBA00022679"/>
    </source>
</evidence>
<name>A0A8H7M2R1_9AGAM</name>
<keyword evidence="1" id="KW-0808">Transferase</keyword>
<evidence type="ECO:0000256" key="2">
    <source>
        <dbReference type="ARBA" id="ARBA00023253"/>
    </source>
</evidence>
<keyword evidence="3" id="KW-0119">Carbohydrate metabolism</keyword>
<dbReference type="GO" id="GO:0006004">
    <property type="term" value="P:fucose metabolic process"/>
    <property type="evidence" value="ECO:0007669"/>
    <property type="project" value="UniProtKB-KW"/>
</dbReference>
<dbReference type="CDD" id="cd11296">
    <property type="entry name" value="O-FucT_like"/>
    <property type="match status" value="1"/>
</dbReference>
<comment type="caution">
    <text evidence="4">The sequence shown here is derived from an EMBL/GenBank/DDBJ whole genome shotgun (WGS) entry which is preliminary data.</text>
</comment>
<dbReference type="EMBL" id="JACYCF010000015">
    <property type="protein sequence ID" value="KAF8752586.1"/>
    <property type="molecule type" value="Genomic_DNA"/>
</dbReference>
<dbReference type="AlphaFoldDB" id="A0A8H7M2R1"/>
<dbReference type="Gene3D" id="3.40.50.11350">
    <property type="match status" value="1"/>
</dbReference>
<sequence>MAGQRDVLKIPYNALLSGPTSGMPWGPNDQHPRAVSQKYWEVVCPGSERRVVNADEVMKQVGRESDGIKMLTDWAKLMRDMPERCVEIQGTQSYWLHTHPITLGDVQESSTVRLLEDSEVVKNGVRENMSKLQKISGAQRPYIPKTTGTIEGLLGIHIRRGDYRGDLGKDNGHCFGLGRWGASYSGWSQLPEMHDKYDSPSREGVEGGQYTPEIKEYYLKHCLPTPRQVIARIREIQRESHTHLSHIFVANNAEDEYLADLRQELVADGWEADNIVTSKDLRLNWQATSVSNVVDMAILARAEVFIGNGWSSMTSNIVMRRLTTGQTPASTRLW</sequence>